<dbReference type="EMBL" id="LVEO01000009">
    <property type="protein sequence ID" value="OCB72885.1"/>
    <property type="molecule type" value="Genomic_DNA"/>
</dbReference>
<sequence>MIKKVSIIILAITCISLVVLLIIQRNKYTETVDKYTEAVDKLLNKDKNINNSINDITRVFSIQVNSIGNKILPDLILTDINHVQYNISQVFDENYKLCFRFYENSCSACIDRQLLDLEILSNKIGNGKIVVICDYNEDKFKWLVYKYNSKFKCYRSMSNSSLGLNIEKEHIPYYFISNNNFKPLFIFPITDNTNNFVQSFYEGAMNVIIEHKK</sequence>
<dbReference type="EMBL" id="BJVF01000009">
    <property type="protein sequence ID" value="GEL12137.1"/>
    <property type="molecule type" value="Genomic_DNA"/>
</dbReference>
<evidence type="ECO:0000256" key="1">
    <source>
        <dbReference type="SAM" id="Phobius"/>
    </source>
</evidence>
<dbReference type="EMBL" id="FNEO01000009">
    <property type="protein sequence ID" value="SDJ97236.1"/>
    <property type="molecule type" value="Genomic_DNA"/>
</dbReference>
<reference evidence="4 6" key="3">
    <citation type="submission" date="2016-10" db="EMBL/GenBank/DDBJ databases">
        <authorList>
            <person name="Varghese N."/>
            <person name="Submissions S."/>
        </authorList>
    </citation>
    <scope>NUCLEOTIDE SEQUENCE [LARGE SCALE GENOMIC DNA]</scope>
    <source>
        <strain evidence="4 6">Gm-149</strain>
    </source>
</reference>
<evidence type="ECO:0000313" key="4">
    <source>
        <dbReference type="EMBL" id="SDJ97236.1"/>
    </source>
</evidence>
<evidence type="ECO:0000313" key="7">
    <source>
        <dbReference type="Proteomes" id="UP000321579"/>
    </source>
</evidence>
<dbReference type="Proteomes" id="UP000093226">
    <property type="component" value="Unassembled WGS sequence"/>
</dbReference>
<dbReference type="Gene3D" id="3.40.30.10">
    <property type="entry name" value="Glutaredoxin"/>
    <property type="match status" value="1"/>
</dbReference>
<dbReference type="RefSeq" id="WP_066325751.1">
    <property type="nucleotide sequence ID" value="NZ_BJVF01000009.1"/>
</dbReference>
<gene>
    <name evidence="3" type="ORF">FBGL_04500</name>
    <name evidence="2" type="ORF">FGL01_28760</name>
    <name evidence="4" type="ORF">SAMN05192550_3109</name>
</gene>
<dbReference type="Proteomes" id="UP000182367">
    <property type="component" value="Unassembled WGS sequence"/>
</dbReference>
<dbReference type="OrthoDB" id="677754at2"/>
<dbReference type="STRING" id="551990.SAMN05192550_3109"/>
<feature type="transmembrane region" description="Helical" evidence="1">
    <location>
        <begin position="6"/>
        <end position="23"/>
    </location>
</feature>
<comment type="caution">
    <text evidence="3">The sequence shown here is derived from an EMBL/GenBank/DDBJ whole genome shotgun (WGS) entry which is preliminary data.</text>
</comment>
<evidence type="ECO:0000313" key="3">
    <source>
        <dbReference type="EMBL" id="OCB72885.1"/>
    </source>
</evidence>
<reference evidence="5" key="1">
    <citation type="submission" date="2016-03" db="EMBL/GenBank/DDBJ databases">
        <title>Draft genome sequence of Paenibacillus glacialis DSM 22343.</title>
        <authorList>
            <person name="Shin S.-K."/>
            <person name="Yi H."/>
        </authorList>
    </citation>
    <scope>NUCLEOTIDE SEQUENCE [LARGE SCALE GENOMIC DNA]</scope>
    <source>
        <strain evidence="5">NBRC 105008</strain>
    </source>
</reference>
<dbReference type="AlphaFoldDB" id="A0A1B9DT75"/>
<keyword evidence="1" id="KW-0812">Transmembrane</keyword>
<name>A0A1B9DT75_9FLAO</name>
<evidence type="ECO:0000313" key="2">
    <source>
        <dbReference type="EMBL" id="GEL12137.1"/>
    </source>
</evidence>
<keyword evidence="1" id="KW-0472">Membrane</keyword>
<accession>A0A1B9DT75</accession>
<evidence type="ECO:0008006" key="8">
    <source>
        <dbReference type="Google" id="ProtNLM"/>
    </source>
</evidence>
<organism evidence="3 5">
    <name type="scientific">Flavobacterium glycines</name>
    <dbReference type="NCBI Taxonomy" id="551990"/>
    <lineage>
        <taxon>Bacteria</taxon>
        <taxon>Pseudomonadati</taxon>
        <taxon>Bacteroidota</taxon>
        <taxon>Flavobacteriia</taxon>
        <taxon>Flavobacteriales</taxon>
        <taxon>Flavobacteriaceae</taxon>
        <taxon>Flavobacterium</taxon>
    </lineage>
</organism>
<reference evidence="2 7" key="4">
    <citation type="submission" date="2019-07" db="EMBL/GenBank/DDBJ databases">
        <title>Whole genome shotgun sequence of Flavobacterium glycines NBRC 105008.</title>
        <authorList>
            <person name="Hosoyama A."/>
            <person name="Uohara A."/>
            <person name="Ohji S."/>
            <person name="Ichikawa N."/>
        </authorList>
    </citation>
    <scope>NUCLEOTIDE SEQUENCE [LARGE SCALE GENOMIC DNA]</scope>
    <source>
        <strain evidence="2 7">NBRC 105008</strain>
    </source>
</reference>
<dbReference type="Proteomes" id="UP000321579">
    <property type="component" value="Unassembled WGS sequence"/>
</dbReference>
<keyword evidence="6" id="KW-1185">Reference proteome</keyword>
<reference evidence="3" key="2">
    <citation type="submission" date="2016-03" db="EMBL/GenBank/DDBJ databases">
        <authorList>
            <person name="Ploux O."/>
        </authorList>
    </citation>
    <scope>NUCLEOTIDE SEQUENCE</scope>
    <source>
        <strain evidence="3">NBRC 105008</strain>
    </source>
</reference>
<keyword evidence="1" id="KW-1133">Transmembrane helix</keyword>
<evidence type="ECO:0000313" key="6">
    <source>
        <dbReference type="Proteomes" id="UP000182367"/>
    </source>
</evidence>
<proteinExistence type="predicted"/>
<protein>
    <recommendedName>
        <fullName evidence="8">Thioredoxin domain-containing protein</fullName>
    </recommendedName>
</protein>
<evidence type="ECO:0000313" key="5">
    <source>
        <dbReference type="Proteomes" id="UP000093226"/>
    </source>
</evidence>